<protein>
    <submittedName>
        <fullName evidence="3">Protein kinase family protein</fullName>
    </submittedName>
</protein>
<dbReference type="OrthoDB" id="4062651at2759"/>
<proteinExistence type="predicted"/>
<dbReference type="Proteomes" id="UP000036987">
    <property type="component" value="Unassembled WGS sequence"/>
</dbReference>
<dbReference type="AlphaFoldDB" id="A0A0K9NIK8"/>
<dbReference type="GO" id="GO:0004672">
    <property type="term" value="F:protein kinase activity"/>
    <property type="evidence" value="ECO:0000318"/>
    <property type="project" value="GO_Central"/>
</dbReference>
<dbReference type="InterPro" id="IPR000719">
    <property type="entry name" value="Prot_kinase_dom"/>
</dbReference>
<dbReference type="InterPro" id="IPR011009">
    <property type="entry name" value="Kinase-like_dom_sf"/>
</dbReference>
<dbReference type="Gene3D" id="1.10.510.10">
    <property type="entry name" value="Transferase(Phosphotransferase) domain 1"/>
    <property type="match status" value="1"/>
</dbReference>
<gene>
    <name evidence="3" type="ORF">ZOSMA_95G00530</name>
</gene>
<accession>A0A0K9NIK8</accession>
<dbReference type="Pfam" id="PF06760">
    <property type="entry name" value="DUF1221"/>
    <property type="match status" value="1"/>
</dbReference>
<organism evidence="3 4">
    <name type="scientific">Zostera marina</name>
    <name type="common">Eelgrass</name>
    <dbReference type="NCBI Taxonomy" id="29655"/>
    <lineage>
        <taxon>Eukaryota</taxon>
        <taxon>Viridiplantae</taxon>
        <taxon>Streptophyta</taxon>
        <taxon>Embryophyta</taxon>
        <taxon>Tracheophyta</taxon>
        <taxon>Spermatophyta</taxon>
        <taxon>Magnoliopsida</taxon>
        <taxon>Liliopsida</taxon>
        <taxon>Zosteraceae</taxon>
        <taxon>Zostera</taxon>
    </lineage>
</organism>
<dbReference type="GO" id="GO:0005524">
    <property type="term" value="F:ATP binding"/>
    <property type="evidence" value="ECO:0007669"/>
    <property type="project" value="InterPro"/>
</dbReference>
<keyword evidence="3" id="KW-0808">Transferase</keyword>
<dbReference type="PANTHER" id="PTHR44329">
    <property type="entry name" value="SERINE/THREONINE-PROTEIN KINASE TNNI3K-RELATED"/>
    <property type="match status" value="1"/>
</dbReference>
<reference evidence="4" key="1">
    <citation type="journal article" date="2016" name="Nature">
        <title>The genome of the seagrass Zostera marina reveals angiosperm adaptation to the sea.</title>
        <authorList>
            <person name="Olsen J.L."/>
            <person name="Rouze P."/>
            <person name="Verhelst B."/>
            <person name="Lin Y.-C."/>
            <person name="Bayer T."/>
            <person name="Collen J."/>
            <person name="Dattolo E."/>
            <person name="De Paoli E."/>
            <person name="Dittami S."/>
            <person name="Maumus F."/>
            <person name="Michel G."/>
            <person name="Kersting A."/>
            <person name="Lauritano C."/>
            <person name="Lohaus R."/>
            <person name="Toepel M."/>
            <person name="Tonon T."/>
            <person name="Vanneste K."/>
            <person name="Amirebrahimi M."/>
            <person name="Brakel J."/>
            <person name="Bostroem C."/>
            <person name="Chovatia M."/>
            <person name="Grimwood J."/>
            <person name="Jenkins J.W."/>
            <person name="Jueterbock A."/>
            <person name="Mraz A."/>
            <person name="Stam W.T."/>
            <person name="Tice H."/>
            <person name="Bornberg-Bauer E."/>
            <person name="Green P.J."/>
            <person name="Pearson G.A."/>
            <person name="Procaccini G."/>
            <person name="Duarte C.M."/>
            <person name="Schmutz J."/>
            <person name="Reusch T.B.H."/>
            <person name="Van de Peer Y."/>
        </authorList>
    </citation>
    <scope>NUCLEOTIDE SEQUENCE [LARGE SCALE GENOMIC DNA]</scope>
    <source>
        <strain evidence="4">cv. Finnish</strain>
    </source>
</reference>
<dbReference type="InterPro" id="IPR001245">
    <property type="entry name" value="Ser-Thr/Tyr_kinase_cat_dom"/>
</dbReference>
<dbReference type="Pfam" id="PF07714">
    <property type="entry name" value="PK_Tyr_Ser-Thr"/>
    <property type="match status" value="1"/>
</dbReference>
<sequence length="709" mass="80046">MEQFRQLGEVLGSLQSLMVFEDDIKINRQQCTFLYENLRRAFDIVSVEIRENLRFNEPPRKWSALELPLKELVGVFQGGEHYIKQCIVETNWWAKAISLGHSADVADEHLYRLVSCLPVVLEAVEQSMEEADGRKKVLLSKKYDRGWLDRKLFEVRFGKQYLGLPEIDNRMEMVVKEDRWALMEMVSEKGYHGIKMSSSKHDHWLAKIVTGPRGKLYPISILVASSDYKLKRRIGEGSHFKEIQWLGDTFVARHFFQDIGPLIPEIELLALLSHPNVIQLFAIFSDDERKECFLLTEAMVGDLSNYVKTTATVTHPRKLQPFSLLLAVDIMVQISRGMEYLHSKNIRHGNLNPSTVLVRPTVDENHLLVKITGFGFSSVGISRHNTNQCIWSAPEIVPQDGSTEKADVYSFGMLCFELLTGKVPFDDSHLKGDDDKIIRNIRAGERPLFPFPLPKYLTCLTKKCWQNDPKDRPDFTTISRVLRYIKRFLLLNPGHSHPNAPVPSVDYFDVDNSLCCQFPLWGFKDSGSGSGVAGTSHIPFQMFAYKVVEMEKMNGADDRLVCSDSGGDLNAVSDNINNHLNLISAARSPSTSPPPQPILEASNSESESKSLSKSESESKSMAISKSESKKSLGAKGTLVSKPLGSDHGNYNKQKKWPSRLKASPQLGSLNRRSRWKSEDNIPNLASMSPDGRTRQSGNSSDSELSQRRR</sequence>
<dbReference type="STRING" id="29655.A0A0K9NIK8"/>
<feature type="domain" description="Protein kinase" evidence="2">
    <location>
        <begin position="228"/>
        <end position="489"/>
    </location>
</feature>
<dbReference type="GO" id="GO:0005737">
    <property type="term" value="C:cytoplasm"/>
    <property type="evidence" value="ECO:0000318"/>
    <property type="project" value="GO_Central"/>
</dbReference>
<feature type="region of interest" description="Disordered" evidence="1">
    <location>
        <begin position="585"/>
        <end position="709"/>
    </location>
</feature>
<evidence type="ECO:0000313" key="4">
    <source>
        <dbReference type="Proteomes" id="UP000036987"/>
    </source>
</evidence>
<dbReference type="PANTHER" id="PTHR44329:SF260">
    <property type="entry name" value="PROTEIN KINASE DOMAIN-CONTAINING PROTEIN"/>
    <property type="match status" value="1"/>
</dbReference>
<evidence type="ECO:0000256" key="1">
    <source>
        <dbReference type="SAM" id="MobiDB-lite"/>
    </source>
</evidence>
<dbReference type="InterPro" id="IPR010632">
    <property type="entry name" value="DUF1221"/>
</dbReference>
<comment type="caution">
    <text evidence="3">The sequence shown here is derived from an EMBL/GenBank/DDBJ whole genome shotgun (WGS) entry which is preliminary data.</text>
</comment>
<keyword evidence="3" id="KW-0418">Kinase</keyword>
<name>A0A0K9NIK8_ZOSMR</name>
<dbReference type="OMA" id="HNVLWCV"/>
<dbReference type="PROSITE" id="PS50011">
    <property type="entry name" value="PROTEIN_KINASE_DOM"/>
    <property type="match status" value="1"/>
</dbReference>
<dbReference type="SUPFAM" id="SSF56112">
    <property type="entry name" value="Protein kinase-like (PK-like)"/>
    <property type="match status" value="1"/>
</dbReference>
<keyword evidence="4" id="KW-1185">Reference proteome</keyword>
<evidence type="ECO:0000313" key="3">
    <source>
        <dbReference type="EMBL" id="KMZ56458.1"/>
    </source>
</evidence>
<dbReference type="GO" id="GO:0007165">
    <property type="term" value="P:signal transduction"/>
    <property type="evidence" value="ECO:0000318"/>
    <property type="project" value="GO_Central"/>
</dbReference>
<dbReference type="EMBL" id="LFYR01002184">
    <property type="protein sequence ID" value="KMZ56458.1"/>
    <property type="molecule type" value="Genomic_DNA"/>
</dbReference>
<feature type="compositionally biased region" description="Basic and acidic residues" evidence="1">
    <location>
        <begin position="606"/>
        <end position="618"/>
    </location>
</feature>
<evidence type="ECO:0000259" key="2">
    <source>
        <dbReference type="PROSITE" id="PS50011"/>
    </source>
</evidence>
<feature type="compositionally biased region" description="Polar residues" evidence="1">
    <location>
        <begin position="694"/>
        <end position="703"/>
    </location>
</feature>
<dbReference type="InterPro" id="IPR051681">
    <property type="entry name" value="Ser/Thr_Kinases-Pseudokinases"/>
</dbReference>